<reference evidence="3" key="1">
    <citation type="journal article" date="2019" name="Nat. Commun.">
        <title>Expansion of phycobilisome linker gene families in mesophilic red algae.</title>
        <authorList>
            <person name="Lee J."/>
            <person name="Kim D."/>
            <person name="Bhattacharya D."/>
            <person name="Yoon H.S."/>
        </authorList>
    </citation>
    <scope>NUCLEOTIDE SEQUENCE [LARGE SCALE GENOMIC DNA]</scope>
    <source>
        <strain evidence="3">CCMP 1328</strain>
    </source>
</reference>
<name>A0A5J4Z1H5_PORPP</name>
<keyword evidence="1" id="KW-0472">Membrane</keyword>
<protein>
    <submittedName>
        <fullName evidence="2">Uncharacterized protein</fullName>
    </submittedName>
</protein>
<keyword evidence="1" id="KW-1133">Transmembrane helix</keyword>
<comment type="caution">
    <text evidence="2">The sequence shown here is derived from an EMBL/GenBank/DDBJ whole genome shotgun (WGS) entry which is preliminary data.</text>
</comment>
<evidence type="ECO:0000313" key="3">
    <source>
        <dbReference type="Proteomes" id="UP000324585"/>
    </source>
</evidence>
<sequence length="70" mass="8085">MYSVNASAGLMFFSVVGLTVAQYLFYTSDFYENKIHQRASSYLKKKEEEYQTLLAYRAKRDGLASLVQDE</sequence>
<dbReference type="AlphaFoldDB" id="A0A5J4Z1H5"/>
<keyword evidence="1" id="KW-0812">Transmembrane</keyword>
<accession>A0A5J4Z1H5</accession>
<dbReference type="EMBL" id="VRMN01000002">
    <property type="protein sequence ID" value="KAA8497195.1"/>
    <property type="molecule type" value="Genomic_DNA"/>
</dbReference>
<organism evidence="2 3">
    <name type="scientific">Porphyridium purpureum</name>
    <name type="common">Red alga</name>
    <name type="synonym">Porphyridium cruentum</name>
    <dbReference type="NCBI Taxonomy" id="35688"/>
    <lineage>
        <taxon>Eukaryota</taxon>
        <taxon>Rhodophyta</taxon>
        <taxon>Bangiophyceae</taxon>
        <taxon>Porphyridiales</taxon>
        <taxon>Porphyridiaceae</taxon>
        <taxon>Porphyridium</taxon>
    </lineage>
</organism>
<dbReference type="Proteomes" id="UP000324585">
    <property type="component" value="Unassembled WGS sequence"/>
</dbReference>
<evidence type="ECO:0000256" key="1">
    <source>
        <dbReference type="SAM" id="Phobius"/>
    </source>
</evidence>
<proteinExistence type="predicted"/>
<feature type="transmembrane region" description="Helical" evidence="1">
    <location>
        <begin position="6"/>
        <end position="26"/>
    </location>
</feature>
<keyword evidence="3" id="KW-1185">Reference proteome</keyword>
<gene>
    <name evidence="2" type="ORF">FVE85_0924</name>
</gene>
<evidence type="ECO:0000313" key="2">
    <source>
        <dbReference type="EMBL" id="KAA8497195.1"/>
    </source>
</evidence>